<feature type="region of interest" description="Disordered" evidence="1">
    <location>
        <begin position="93"/>
        <end position="122"/>
    </location>
</feature>
<sequence>MPGGPWPVALKLYYLYEAHGPDDPRRWVEAKFLSQQGVLTSAIRAVSTPSVSASRVPATSQIRLCKWVMEAQRKEMATRVGCLARVELPCRLSVPDRTDGDRAQGEPEGNQDGSDNRDRPRG</sequence>
<reference evidence="2 3" key="1">
    <citation type="submission" date="2019-08" db="EMBL/GenBank/DDBJ databases">
        <title>The genome sequence of a newly discovered highly antifungal drug resistant Aspergillus species, Aspergillus tanneri NIH 1004.</title>
        <authorList>
            <person name="Mounaud S."/>
            <person name="Singh I."/>
            <person name="Joardar V."/>
            <person name="Pakala S."/>
            <person name="Pakala S."/>
            <person name="Venepally P."/>
            <person name="Chung J.K."/>
            <person name="Losada L."/>
            <person name="Nierman W.C."/>
        </authorList>
    </citation>
    <scope>NUCLEOTIDE SEQUENCE [LARGE SCALE GENOMIC DNA]</scope>
    <source>
        <strain evidence="2 3">NIH1004</strain>
    </source>
</reference>
<dbReference type="GeneID" id="54328851"/>
<dbReference type="Proteomes" id="UP000324241">
    <property type="component" value="Unassembled WGS sequence"/>
</dbReference>
<dbReference type="RefSeq" id="XP_033426817.1">
    <property type="nucleotide sequence ID" value="XM_033570785.1"/>
</dbReference>
<accession>A0A5M9MNF4</accession>
<comment type="caution">
    <text evidence="2">The sequence shown here is derived from an EMBL/GenBank/DDBJ whole genome shotgun (WGS) entry which is preliminary data.</text>
</comment>
<evidence type="ECO:0000256" key="1">
    <source>
        <dbReference type="SAM" id="MobiDB-lite"/>
    </source>
</evidence>
<evidence type="ECO:0000313" key="3">
    <source>
        <dbReference type="Proteomes" id="UP000324241"/>
    </source>
</evidence>
<gene>
    <name evidence="2" type="ORF">ATNIH1004_006149</name>
</gene>
<name>A0A5M9MNF4_9EURO</name>
<evidence type="ECO:0000313" key="2">
    <source>
        <dbReference type="EMBL" id="KAA8647456.1"/>
    </source>
</evidence>
<organism evidence="2 3">
    <name type="scientific">Aspergillus tanneri</name>
    <dbReference type="NCBI Taxonomy" id="1220188"/>
    <lineage>
        <taxon>Eukaryota</taxon>
        <taxon>Fungi</taxon>
        <taxon>Dikarya</taxon>
        <taxon>Ascomycota</taxon>
        <taxon>Pezizomycotina</taxon>
        <taxon>Eurotiomycetes</taxon>
        <taxon>Eurotiomycetidae</taxon>
        <taxon>Eurotiales</taxon>
        <taxon>Aspergillaceae</taxon>
        <taxon>Aspergillus</taxon>
        <taxon>Aspergillus subgen. Circumdati</taxon>
    </lineage>
</organism>
<dbReference type="EMBL" id="QUQM01000004">
    <property type="protein sequence ID" value="KAA8647456.1"/>
    <property type="molecule type" value="Genomic_DNA"/>
</dbReference>
<protein>
    <submittedName>
        <fullName evidence="2">Uncharacterized protein</fullName>
    </submittedName>
</protein>
<proteinExistence type="predicted"/>
<feature type="compositionally biased region" description="Basic and acidic residues" evidence="1">
    <location>
        <begin position="94"/>
        <end position="105"/>
    </location>
</feature>
<dbReference type="AlphaFoldDB" id="A0A5M9MNF4"/>